<dbReference type="SUPFAM" id="SSF53098">
    <property type="entry name" value="Ribonuclease H-like"/>
    <property type="match status" value="1"/>
</dbReference>
<dbReference type="InterPro" id="IPR012337">
    <property type="entry name" value="RNaseH-like_sf"/>
</dbReference>
<sequence length="257" mass="29235">MTALIFDTETHKLHGDIIEAAGIAIDFSIMENAKLSDDYRISPELLLHKSVTFSERYKPSEPISLGAMAVHHIVDEDLENCPSFNEFKFPVQINTEYLIGHNIDYDIAAVNRAGTVTKGIKTICTLAMSRYLWPTLDAHNLSAMALHISPNRGMTAHELRFAHSALSDCKTTFSVLTAIVEETGISSFEELYEFSEQSRYPTHIFYGKYRGWAIKDMEDKELHEVLNKTDDQYLRISLENELLARSNLDEQNQLPFD</sequence>
<dbReference type="OrthoDB" id="7822240at2"/>
<dbReference type="GO" id="GO:0045004">
    <property type="term" value="P:DNA replication proofreading"/>
    <property type="evidence" value="ECO:0007669"/>
    <property type="project" value="TreeGrafter"/>
</dbReference>
<proteinExistence type="predicted"/>
<keyword evidence="2" id="KW-0378">Hydrolase</keyword>
<dbReference type="SMART" id="SM00479">
    <property type="entry name" value="EXOIII"/>
    <property type="match status" value="1"/>
</dbReference>
<dbReference type="GO" id="GO:0003676">
    <property type="term" value="F:nucleic acid binding"/>
    <property type="evidence" value="ECO:0007669"/>
    <property type="project" value="InterPro"/>
</dbReference>
<dbReference type="PATRIC" id="fig|1120927.3.peg.3004"/>
<dbReference type="AlphaFoldDB" id="R9ARZ4"/>
<dbReference type="Pfam" id="PF00929">
    <property type="entry name" value="RNase_T"/>
    <property type="match status" value="1"/>
</dbReference>
<dbReference type="RefSeq" id="WP_016168104.1">
    <property type="nucleotide sequence ID" value="NZ_JHZG01000002.1"/>
</dbReference>
<name>R9ARZ4_9GAMM</name>
<dbReference type="Gene3D" id="3.30.420.10">
    <property type="entry name" value="Ribonuclease H-like superfamily/Ribonuclease H"/>
    <property type="match status" value="1"/>
</dbReference>
<dbReference type="PANTHER" id="PTHR30231:SF37">
    <property type="entry name" value="EXODEOXYRIBONUCLEASE 10"/>
    <property type="match status" value="1"/>
</dbReference>
<comment type="caution">
    <text evidence="4">The sequence shown here is derived from an EMBL/GenBank/DDBJ whole genome shotgun (WGS) entry which is preliminary data.</text>
</comment>
<dbReference type="GO" id="GO:0008408">
    <property type="term" value="F:3'-5' exonuclease activity"/>
    <property type="evidence" value="ECO:0007669"/>
    <property type="project" value="TreeGrafter"/>
</dbReference>
<dbReference type="Proteomes" id="UP000016201">
    <property type="component" value="Unassembled WGS sequence"/>
</dbReference>
<feature type="domain" description="Exonuclease" evidence="3">
    <location>
        <begin position="2"/>
        <end position="185"/>
    </location>
</feature>
<reference evidence="4 5" key="1">
    <citation type="submission" date="2013-03" db="EMBL/GenBank/DDBJ databases">
        <title>The Genome Sequence of Acinetobacter tandoii CIP 107469.</title>
        <authorList>
            <consortium name="The Broad Institute Genome Sequencing Platform"/>
            <consortium name="The Broad Institute Genome Sequencing Center for Infectious Disease"/>
            <person name="Cerqueira G."/>
            <person name="Feldgarden M."/>
            <person name="Courvalin P."/>
            <person name="Perichon B."/>
            <person name="Grillot-Courvalin C."/>
            <person name="Clermont D."/>
            <person name="Rocha E."/>
            <person name="Yoon E.-J."/>
            <person name="Nemec A."/>
            <person name="Walker B."/>
            <person name="Young S.K."/>
            <person name="Zeng Q."/>
            <person name="Gargeya S."/>
            <person name="Fitzgerald M."/>
            <person name="Haas B."/>
            <person name="Abouelleil A."/>
            <person name="Alvarado L."/>
            <person name="Arachchi H.M."/>
            <person name="Berlin A.M."/>
            <person name="Chapman S.B."/>
            <person name="Dewar J."/>
            <person name="Goldberg J."/>
            <person name="Griggs A."/>
            <person name="Gujja S."/>
            <person name="Hansen M."/>
            <person name="Howarth C."/>
            <person name="Imamovic A."/>
            <person name="Larimer J."/>
            <person name="McCowan C."/>
            <person name="Murphy C."/>
            <person name="Neiman D."/>
            <person name="Pearson M."/>
            <person name="Priest M."/>
            <person name="Roberts A."/>
            <person name="Saif S."/>
            <person name="Shea T."/>
            <person name="Sisk P."/>
            <person name="Sykes S."/>
            <person name="Wortman J."/>
            <person name="Nusbaum C."/>
            <person name="Birren B."/>
        </authorList>
    </citation>
    <scope>NUCLEOTIDE SEQUENCE [LARGE SCALE GENOMIC DNA]</scope>
    <source>
        <strain evidence="4 5">CIP 107469</strain>
    </source>
</reference>
<dbReference type="PANTHER" id="PTHR30231">
    <property type="entry name" value="DNA POLYMERASE III SUBUNIT EPSILON"/>
    <property type="match status" value="1"/>
</dbReference>
<dbReference type="InterPro" id="IPR036397">
    <property type="entry name" value="RNaseH_sf"/>
</dbReference>
<evidence type="ECO:0000313" key="5">
    <source>
        <dbReference type="Proteomes" id="UP000016201"/>
    </source>
</evidence>
<evidence type="ECO:0000256" key="2">
    <source>
        <dbReference type="ARBA" id="ARBA00022839"/>
    </source>
</evidence>
<organism evidence="4 5">
    <name type="scientific">Acinetobacter tandoii DSM 14970 = CIP 107469</name>
    <dbReference type="NCBI Taxonomy" id="1120927"/>
    <lineage>
        <taxon>Bacteria</taxon>
        <taxon>Pseudomonadati</taxon>
        <taxon>Pseudomonadota</taxon>
        <taxon>Gammaproteobacteria</taxon>
        <taxon>Moraxellales</taxon>
        <taxon>Moraxellaceae</taxon>
        <taxon>Acinetobacter</taxon>
    </lineage>
</organism>
<keyword evidence="2" id="KW-0269">Exonuclease</keyword>
<dbReference type="EMBL" id="AQFM01000042">
    <property type="protein sequence ID" value="EOR05002.1"/>
    <property type="molecule type" value="Genomic_DNA"/>
</dbReference>
<accession>R9ARZ4</accession>
<gene>
    <name evidence="4" type="ORF">I593_03086</name>
</gene>
<dbReference type="GO" id="GO:0005829">
    <property type="term" value="C:cytosol"/>
    <property type="evidence" value="ECO:0007669"/>
    <property type="project" value="TreeGrafter"/>
</dbReference>
<keyword evidence="5" id="KW-1185">Reference proteome</keyword>
<dbReference type="CDD" id="cd06127">
    <property type="entry name" value="DEDDh"/>
    <property type="match status" value="1"/>
</dbReference>
<protein>
    <submittedName>
        <fullName evidence="4">Exodeoxyribonuclease X</fullName>
    </submittedName>
</protein>
<evidence type="ECO:0000256" key="1">
    <source>
        <dbReference type="ARBA" id="ARBA00022722"/>
    </source>
</evidence>
<evidence type="ECO:0000313" key="4">
    <source>
        <dbReference type="EMBL" id="EOR05002.1"/>
    </source>
</evidence>
<dbReference type="eggNOG" id="COG0847">
    <property type="taxonomic scope" value="Bacteria"/>
</dbReference>
<keyword evidence="1" id="KW-0540">Nuclease</keyword>
<dbReference type="InterPro" id="IPR013520">
    <property type="entry name" value="Ribonucl_H"/>
</dbReference>
<evidence type="ECO:0000259" key="3">
    <source>
        <dbReference type="SMART" id="SM00479"/>
    </source>
</evidence>